<name>A0A6A5GVH0_CAERE</name>
<dbReference type="InterPro" id="IPR036186">
    <property type="entry name" value="Serpin_sf"/>
</dbReference>
<dbReference type="SUPFAM" id="SSF56574">
    <property type="entry name" value="Serpins"/>
    <property type="match status" value="1"/>
</dbReference>
<reference evidence="2 3" key="1">
    <citation type="submission" date="2019-12" db="EMBL/GenBank/DDBJ databases">
        <title>Chromosome-level assembly of the Caenorhabditis remanei genome.</title>
        <authorList>
            <person name="Teterina A.A."/>
            <person name="Willis J.H."/>
            <person name="Phillips P.C."/>
        </authorList>
    </citation>
    <scope>NUCLEOTIDE SEQUENCE [LARGE SCALE GENOMIC DNA]</scope>
    <source>
        <strain evidence="2 3">PX506</strain>
        <tissue evidence="2">Whole organism</tissue>
    </source>
</reference>
<dbReference type="AlphaFoldDB" id="A0A6A5GVH0"/>
<protein>
    <recommendedName>
        <fullName evidence="1">Serpin domain-containing protein</fullName>
    </recommendedName>
</protein>
<dbReference type="InterPro" id="IPR042178">
    <property type="entry name" value="Serpin_sf_1"/>
</dbReference>
<feature type="domain" description="Serpin" evidence="1">
    <location>
        <begin position="39"/>
        <end position="197"/>
    </location>
</feature>
<dbReference type="RefSeq" id="XP_053585367.1">
    <property type="nucleotide sequence ID" value="XM_053730595.1"/>
</dbReference>
<evidence type="ECO:0000259" key="1">
    <source>
        <dbReference type="Pfam" id="PF00079"/>
    </source>
</evidence>
<comment type="caution">
    <text evidence="2">The sequence shown here is derived from an EMBL/GenBank/DDBJ whole genome shotgun (WGS) entry which is preliminary data.</text>
</comment>
<organism evidence="2 3">
    <name type="scientific">Caenorhabditis remanei</name>
    <name type="common">Caenorhabditis vulgaris</name>
    <dbReference type="NCBI Taxonomy" id="31234"/>
    <lineage>
        <taxon>Eukaryota</taxon>
        <taxon>Metazoa</taxon>
        <taxon>Ecdysozoa</taxon>
        <taxon>Nematoda</taxon>
        <taxon>Chromadorea</taxon>
        <taxon>Rhabditida</taxon>
        <taxon>Rhabditina</taxon>
        <taxon>Rhabditomorpha</taxon>
        <taxon>Rhabditoidea</taxon>
        <taxon>Rhabditidae</taxon>
        <taxon>Peloderinae</taxon>
        <taxon>Caenorhabditis</taxon>
    </lineage>
</organism>
<evidence type="ECO:0000313" key="2">
    <source>
        <dbReference type="EMBL" id="KAF1758591.1"/>
    </source>
</evidence>
<dbReference type="InterPro" id="IPR023796">
    <property type="entry name" value="Serpin_dom"/>
</dbReference>
<dbReference type="EMBL" id="WUAV01000004">
    <property type="protein sequence ID" value="KAF1758591.1"/>
    <property type="molecule type" value="Genomic_DNA"/>
</dbReference>
<dbReference type="KEGG" id="crq:GCK72_015050"/>
<dbReference type="Gene3D" id="3.30.497.10">
    <property type="entry name" value="Antithrombin, subunit I, domain 2"/>
    <property type="match status" value="1"/>
</dbReference>
<accession>A0A6A5GVH0</accession>
<dbReference type="CTD" id="78775938"/>
<gene>
    <name evidence="2" type="ORF">GCK72_015050</name>
</gene>
<dbReference type="Proteomes" id="UP000483820">
    <property type="component" value="Chromosome IV"/>
</dbReference>
<proteinExistence type="predicted"/>
<dbReference type="Gene3D" id="2.30.39.10">
    <property type="entry name" value="Alpha-1-antitrypsin, domain 1"/>
    <property type="match status" value="1"/>
</dbReference>
<dbReference type="InterPro" id="IPR042185">
    <property type="entry name" value="Serpin_sf_2"/>
</dbReference>
<sequence length="231" mass="27549">MLSPNWKSWKINETMKKRVNVSNKKTRKLQFIEFKSEGKEDMIINSIPYNPLLDDVIHDPIFRERTFNFSEYSARTILFMEWNQHKHKYAENETFQMVEYKMRTFVSFYVFLPKIRFGLQNALKNLGDGQQLYHLINTAKEKYVDIRVPRFKIDTEADLGSFINSIGIEKDLYQDVSKTVFRKTVRFVHKAQFELDVQRYEKFEDGSNRDCNGVVDLGFKDTHVVFFGCYQ</sequence>
<dbReference type="GeneID" id="78775938"/>
<dbReference type="Pfam" id="PF00079">
    <property type="entry name" value="Serpin"/>
    <property type="match status" value="1"/>
</dbReference>
<evidence type="ECO:0000313" key="3">
    <source>
        <dbReference type="Proteomes" id="UP000483820"/>
    </source>
</evidence>